<dbReference type="SUPFAM" id="SSF48726">
    <property type="entry name" value="Immunoglobulin"/>
    <property type="match status" value="1"/>
</dbReference>
<dbReference type="EnsemblMetazoa" id="tetur01g15030.1">
    <property type="protein sequence ID" value="tetur01g15030.1"/>
    <property type="gene ID" value="tetur01g15030"/>
</dbReference>
<feature type="domain" description="Ig-like" evidence="2">
    <location>
        <begin position="24"/>
        <end position="118"/>
    </location>
</feature>
<gene>
    <name evidence="3" type="primary">107360472</name>
</gene>
<keyword evidence="1" id="KW-1133">Transmembrane helix</keyword>
<reference evidence="4" key="1">
    <citation type="submission" date="2011-08" db="EMBL/GenBank/DDBJ databases">
        <authorList>
            <person name="Rombauts S."/>
        </authorList>
    </citation>
    <scope>NUCLEOTIDE SEQUENCE</scope>
    <source>
        <strain evidence="4">London</strain>
    </source>
</reference>
<dbReference type="EMBL" id="CAEY01000482">
    <property type="status" value="NOT_ANNOTATED_CDS"/>
    <property type="molecule type" value="Genomic_DNA"/>
</dbReference>
<organism evidence="3 4">
    <name type="scientific">Tetranychus urticae</name>
    <name type="common">Two-spotted spider mite</name>
    <dbReference type="NCBI Taxonomy" id="32264"/>
    <lineage>
        <taxon>Eukaryota</taxon>
        <taxon>Metazoa</taxon>
        <taxon>Ecdysozoa</taxon>
        <taxon>Arthropoda</taxon>
        <taxon>Chelicerata</taxon>
        <taxon>Arachnida</taxon>
        <taxon>Acari</taxon>
        <taxon>Acariformes</taxon>
        <taxon>Trombidiformes</taxon>
        <taxon>Prostigmata</taxon>
        <taxon>Eleutherengona</taxon>
        <taxon>Raphignathae</taxon>
        <taxon>Tetranychoidea</taxon>
        <taxon>Tetranychidae</taxon>
        <taxon>Tetranychus</taxon>
    </lineage>
</organism>
<dbReference type="FunFam" id="2.60.40.10:FF:000437">
    <property type="entry name" value="Beat-IIIc, isoform A"/>
    <property type="match status" value="1"/>
</dbReference>
<dbReference type="Proteomes" id="UP000015104">
    <property type="component" value="Unassembled WGS sequence"/>
</dbReference>
<evidence type="ECO:0000313" key="3">
    <source>
        <dbReference type="EnsemblMetazoa" id="tetur01g15030.1"/>
    </source>
</evidence>
<dbReference type="OrthoDB" id="6343941at2759"/>
<keyword evidence="4" id="KW-1185">Reference proteome</keyword>
<reference evidence="3" key="2">
    <citation type="submission" date="2015-06" db="UniProtKB">
        <authorList>
            <consortium name="EnsemblMetazoa"/>
        </authorList>
    </citation>
    <scope>IDENTIFICATION</scope>
</reference>
<sequence>MAFITPINSYTLIFTVLMLIQVFETVLITEFKVPEVVNHGSDVELLCKYDLQEDEVLYTIKWYKEETEFYRYEPREWRQVSYFKVPGINIDKERSNYTRIILLKVNNETSGNFVCEVSVDITFTTAMREQLMFIKSSSLGQLFHWPLLMVILTLINLIIQNCYQLTFN</sequence>
<evidence type="ECO:0000259" key="2">
    <source>
        <dbReference type="PROSITE" id="PS50835"/>
    </source>
</evidence>
<evidence type="ECO:0000256" key="1">
    <source>
        <dbReference type="SAM" id="Phobius"/>
    </source>
</evidence>
<feature type="transmembrane region" description="Helical" evidence="1">
    <location>
        <begin position="142"/>
        <end position="159"/>
    </location>
</feature>
<dbReference type="InterPro" id="IPR036179">
    <property type="entry name" value="Ig-like_dom_sf"/>
</dbReference>
<dbReference type="OMA" id="IKWYKEE"/>
<proteinExistence type="predicted"/>
<dbReference type="PANTHER" id="PTHR21261:SF15">
    <property type="entry name" value="BEATEN PATH IIIA, ISOFORM D-RELATED"/>
    <property type="match status" value="1"/>
</dbReference>
<dbReference type="InterPro" id="IPR007110">
    <property type="entry name" value="Ig-like_dom"/>
</dbReference>
<keyword evidence="1" id="KW-0472">Membrane</keyword>
<dbReference type="KEGG" id="tut:107360472"/>
<dbReference type="PROSITE" id="PS50835">
    <property type="entry name" value="IG_LIKE"/>
    <property type="match status" value="1"/>
</dbReference>
<keyword evidence="1" id="KW-0812">Transmembrane</keyword>
<accession>T1JTQ5</accession>
<protein>
    <recommendedName>
        <fullName evidence="2">Ig-like domain-containing protein</fullName>
    </recommendedName>
</protein>
<dbReference type="Gene3D" id="2.60.40.10">
    <property type="entry name" value="Immunoglobulins"/>
    <property type="match status" value="1"/>
</dbReference>
<evidence type="ECO:0000313" key="4">
    <source>
        <dbReference type="Proteomes" id="UP000015104"/>
    </source>
</evidence>
<dbReference type="HOGENOM" id="CLU_139363_0_0_1"/>
<feature type="transmembrane region" description="Helical" evidence="1">
    <location>
        <begin position="7"/>
        <end position="28"/>
    </location>
</feature>
<dbReference type="InterPro" id="IPR013783">
    <property type="entry name" value="Ig-like_fold"/>
</dbReference>
<dbReference type="PANTHER" id="PTHR21261">
    <property type="entry name" value="BEAT PROTEIN"/>
    <property type="match status" value="1"/>
</dbReference>
<name>T1JTQ5_TETUR</name>
<dbReference type="AlphaFoldDB" id="T1JTQ5"/>
<dbReference type="STRING" id="32264.T1JTQ5"/>